<name>A0A1J1HGD6_9DIPT</name>
<protein>
    <submittedName>
        <fullName evidence="1">CLUMA_CG000374, isoform A</fullName>
    </submittedName>
</protein>
<evidence type="ECO:0000313" key="2">
    <source>
        <dbReference type="Proteomes" id="UP000183832"/>
    </source>
</evidence>
<dbReference type="AlphaFoldDB" id="A0A1J1HGD6"/>
<reference evidence="1 2" key="1">
    <citation type="submission" date="2015-04" db="EMBL/GenBank/DDBJ databases">
        <authorList>
            <person name="Syromyatnikov M.Y."/>
            <person name="Popov V.N."/>
        </authorList>
    </citation>
    <scope>NUCLEOTIDE SEQUENCE [LARGE SCALE GENOMIC DNA]</scope>
</reference>
<gene>
    <name evidence="1" type="ORF">CLUMA_CG000374</name>
</gene>
<dbReference type="Proteomes" id="UP000183832">
    <property type="component" value="Unassembled WGS sequence"/>
</dbReference>
<evidence type="ECO:0000313" key="1">
    <source>
        <dbReference type="EMBL" id="CRK86468.1"/>
    </source>
</evidence>
<sequence length="104" mass="11844">MRLSIAKNLHDIFVLKRQSKVCQPNSLEDFINLSQNEALIKISRELAEQCLEDEISFSPCLSIPSDVIKQLKLLLSHQALNVFAKLFLTSRVRIIVIVLVEIGR</sequence>
<keyword evidence="2" id="KW-1185">Reference proteome</keyword>
<proteinExistence type="predicted"/>
<organism evidence="1 2">
    <name type="scientific">Clunio marinus</name>
    <dbReference type="NCBI Taxonomy" id="568069"/>
    <lineage>
        <taxon>Eukaryota</taxon>
        <taxon>Metazoa</taxon>
        <taxon>Ecdysozoa</taxon>
        <taxon>Arthropoda</taxon>
        <taxon>Hexapoda</taxon>
        <taxon>Insecta</taxon>
        <taxon>Pterygota</taxon>
        <taxon>Neoptera</taxon>
        <taxon>Endopterygota</taxon>
        <taxon>Diptera</taxon>
        <taxon>Nematocera</taxon>
        <taxon>Chironomoidea</taxon>
        <taxon>Chironomidae</taxon>
        <taxon>Clunio</taxon>
    </lineage>
</organism>
<dbReference type="EMBL" id="CVRI01000001">
    <property type="protein sequence ID" value="CRK86468.1"/>
    <property type="molecule type" value="Genomic_DNA"/>
</dbReference>
<accession>A0A1J1HGD6</accession>